<comment type="caution">
    <text evidence="4">The sequence shown here is derived from an EMBL/GenBank/DDBJ whole genome shotgun (WGS) entry which is preliminary data.</text>
</comment>
<dbReference type="Proteomes" id="UP000836402">
    <property type="component" value="Unassembled WGS sequence"/>
</dbReference>
<feature type="region of interest" description="Disordered" evidence="2">
    <location>
        <begin position="233"/>
        <end position="268"/>
    </location>
</feature>
<reference evidence="4" key="2">
    <citation type="journal article" date="2019" name="IMA Fungus">
        <title>Genome sequencing and comparison of five Tilletia species to identify candidate genes for the detection of regulated species infecting wheat.</title>
        <authorList>
            <person name="Nguyen H.D.T."/>
            <person name="Sultana T."/>
            <person name="Kesanakurti P."/>
            <person name="Hambleton S."/>
        </authorList>
    </citation>
    <scope>NUCLEOTIDE SEQUENCE</scope>
    <source>
        <strain evidence="4">DAOMC 238032</strain>
    </source>
</reference>
<feature type="compositionally biased region" description="Polar residues" evidence="2">
    <location>
        <begin position="247"/>
        <end position="268"/>
    </location>
</feature>
<keyword evidence="6" id="KW-1185">Reference proteome</keyword>
<evidence type="ECO:0000313" key="3">
    <source>
        <dbReference type="EMBL" id="CAD6912613.1"/>
    </source>
</evidence>
<protein>
    <submittedName>
        <fullName evidence="4">Uncharacterized protein</fullName>
    </submittedName>
</protein>
<reference evidence="3" key="3">
    <citation type="submission" date="2020-10" db="EMBL/GenBank/DDBJ databases">
        <authorList>
            <person name="Sedaghatjoo S."/>
        </authorList>
    </citation>
    <scope>NUCLEOTIDE SEQUENCE</scope>
    <source>
        <strain evidence="3">AZH3</strain>
    </source>
</reference>
<accession>A0A177UVE6</accession>
<reference evidence="4" key="1">
    <citation type="submission" date="2016-04" db="EMBL/GenBank/DDBJ databases">
        <authorList>
            <person name="Nguyen H.D."/>
            <person name="Kesanakurti P."/>
            <person name="Cullis J."/>
            <person name="Levesque C.A."/>
            <person name="Hambleton S."/>
        </authorList>
    </citation>
    <scope>NUCLEOTIDE SEQUENCE</scope>
    <source>
        <strain evidence="4">DAOMC 238032</strain>
    </source>
</reference>
<evidence type="ECO:0000256" key="2">
    <source>
        <dbReference type="SAM" id="MobiDB-lite"/>
    </source>
</evidence>
<feature type="coiled-coil region" evidence="1">
    <location>
        <begin position="77"/>
        <end position="104"/>
    </location>
</feature>
<evidence type="ECO:0000313" key="4">
    <source>
        <dbReference type="EMBL" id="KAE8253539.1"/>
    </source>
</evidence>
<evidence type="ECO:0000256" key="1">
    <source>
        <dbReference type="SAM" id="Coils"/>
    </source>
</evidence>
<proteinExistence type="predicted"/>
<gene>
    <name evidence="4" type="ORF">A4X03_0g5870</name>
    <name evidence="3" type="ORF">JKIAZH3_G4437</name>
</gene>
<feature type="compositionally biased region" description="Basic and acidic residues" evidence="2">
    <location>
        <begin position="233"/>
        <end position="244"/>
    </location>
</feature>
<feature type="region of interest" description="Disordered" evidence="2">
    <location>
        <begin position="291"/>
        <end position="330"/>
    </location>
</feature>
<organism evidence="4 5">
    <name type="scientific">Tilletia caries</name>
    <name type="common">wheat bunt fungus</name>
    <dbReference type="NCBI Taxonomy" id="13290"/>
    <lineage>
        <taxon>Eukaryota</taxon>
        <taxon>Fungi</taxon>
        <taxon>Dikarya</taxon>
        <taxon>Basidiomycota</taxon>
        <taxon>Ustilaginomycotina</taxon>
        <taxon>Exobasidiomycetes</taxon>
        <taxon>Tilletiales</taxon>
        <taxon>Tilletiaceae</taxon>
        <taxon>Tilletia</taxon>
    </lineage>
</organism>
<keyword evidence="1" id="KW-0175">Coiled coil</keyword>
<sequence>MSESHESEVHVGGSGEMTAEQLATSTQGHSIPKTLVDQAYRFLQAIGVYMKISMEQQTASAALRQLQKFVRANPGQLANKSAQLSEAQNKVETAERQGSQVKSAVGLRLVQVVKSVVDGELERATADAVQKMEQKCREEAQRQVDAIRIAYEHQLARIRQDAIEAARAEVAKGIEGFERSRAAAASLIVPEQPALVSSDQGTAAAGGTHEDLSTLRNAHNKLAEAFADLAERTHSDRVQVKSEDASELNTESTQQTNPQSSEATESGISTAMIVDAVQNLNERLELIESGQTSAASNNGASGSTNSLPATSASTGAAEAQHDSRNQQGQASDGFAEYLKLRKTESLANITHLESDFFVLAGNMQKLSNELDLVIDQLSETWALAQISHYVWASERMTIREFTRTILAADDDD</sequence>
<dbReference type="EMBL" id="CAJHJG010001460">
    <property type="protein sequence ID" value="CAD6912613.1"/>
    <property type="molecule type" value="Genomic_DNA"/>
</dbReference>
<name>A0A177UVE6_9BASI</name>
<feature type="compositionally biased region" description="Low complexity" evidence="2">
    <location>
        <begin position="291"/>
        <end position="306"/>
    </location>
</feature>
<evidence type="ECO:0000313" key="5">
    <source>
        <dbReference type="Proteomes" id="UP000077671"/>
    </source>
</evidence>
<dbReference type="Proteomes" id="UP000077671">
    <property type="component" value="Unassembled WGS sequence"/>
</dbReference>
<evidence type="ECO:0000313" key="6">
    <source>
        <dbReference type="Proteomes" id="UP000836402"/>
    </source>
</evidence>
<dbReference type="EMBL" id="LWDD02001009">
    <property type="protein sequence ID" value="KAE8253539.1"/>
    <property type="molecule type" value="Genomic_DNA"/>
</dbReference>
<dbReference type="AlphaFoldDB" id="A0A177UVE6"/>